<dbReference type="EMBL" id="JAHRHJ020000006">
    <property type="protein sequence ID" value="KAH9311022.1"/>
    <property type="molecule type" value="Genomic_DNA"/>
</dbReference>
<evidence type="ECO:0000313" key="1">
    <source>
        <dbReference type="EMBL" id="KAH9311022.1"/>
    </source>
</evidence>
<sequence length="67" mass="7611">MEEIGLDSKALNEDAIIEGFLLSVKELKLANESTMIDKRGREEEVVVKISPPRVNFDNMHQKLQKGK</sequence>
<gene>
    <name evidence="1" type="ORF">KI387_026057</name>
</gene>
<keyword evidence="2" id="KW-1185">Reference proteome</keyword>
<organism evidence="1 2">
    <name type="scientific">Taxus chinensis</name>
    <name type="common">Chinese yew</name>
    <name type="synonym">Taxus wallichiana var. chinensis</name>
    <dbReference type="NCBI Taxonomy" id="29808"/>
    <lineage>
        <taxon>Eukaryota</taxon>
        <taxon>Viridiplantae</taxon>
        <taxon>Streptophyta</taxon>
        <taxon>Embryophyta</taxon>
        <taxon>Tracheophyta</taxon>
        <taxon>Spermatophyta</taxon>
        <taxon>Pinopsida</taxon>
        <taxon>Pinidae</taxon>
        <taxon>Conifers II</taxon>
        <taxon>Cupressales</taxon>
        <taxon>Taxaceae</taxon>
        <taxon>Taxus</taxon>
    </lineage>
</organism>
<accession>A0AA38FV39</accession>
<reference evidence="1 2" key="1">
    <citation type="journal article" date="2021" name="Nat. Plants">
        <title>The Taxus genome provides insights into paclitaxel biosynthesis.</title>
        <authorList>
            <person name="Xiong X."/>
            <person name="Gou J."/>
            <person name="Liao Q."/>
            <person name="Li Y."/>
            <person name="Zhou Q."/>
            <person name="Bi G."/>
            <person name="Li C."/>
            <person name="Du R."/>
            <person name="Wang X."/>
            <person name="Sun T."/>
            <person name="Guo L."/>
            <person name="Liang H."/>
            <person name="Lu P."/>
            <person name="Wu Y."/>
            <person name="Zhang Z."/>
            <person name="Ro D.K."/>
            <person name="Shang Y."/>
            <person name="Huang S."/>
            <person name="Yan J."/>
        </authorList>
    </citation>
    <scope>NUCLEOTIDE SEQUENCE [LARGE SCALE GENOMIC DNA]</scope>
    <source>
        <strain evidence="1">Ta-2019</strain>
    </source>
</reference>
<evidence type="ECO:0000313" key="2">
    <source>
        <dbReference type="Proteomes" id="UP000824469"/>
    </source>
</evidence>
<proteinExistence type="predicted"/>
<dbReference type="Proteomes" id="UP000824469">
    <property type="component" value="Unassembled WGS sequence"/>
</dbReference>
<dbReference type="AlphaFoldDB" id="A0AA38FV39"/>
<name>A0AA38FV39_TAXCH</name>
<comment type="caution">
    <text evidence="1">The sequence shown here is derived from an EMBL/GenBank/DDBJ whole genome shotgun (WGS) entry which is preliminary data.</text>
</comment>
<protein>
    <submittedName>
        <fullName evidence="1">Uncharacterized protein</fullName>
    </submittedName>
</protein>